<reference evidence="8 9" key="1">
    <citation type="submission" date="2014-04" db="EMBL/GenBank/DDBJ databases">
        <authorList>
            <consortium name="DOE Joint Genome Institute"/>
            <person name="Kuo A."/>
            <person name="Gay G."/>
            <person name="Dore J."/>
            <person name="Kohler A."/>
            <person name="Nagy L.G."/>
            <person name="Floudas D."/>
            <person name="Copeland A."/>
            <person name="Barry K.W."/>
            <person name="Cichocki N."/>
            <person name="Veneault-Fourrey C."/>
            <person name="LaButti K."/>
            <person name="Lindquist E.A."/>
            <person name="Lipzen A."/>
            <person name="Lundell T."/>
            <person name="Morin E."/>
            <person name="Murat C."/>
            <person name="Sun H."/>
            <person name="Tunlid A."/>
            <person name="Henrissat B."/>
            <person name="Grigoriev I.V."/>
            <person name="Hibbett D.S."/>
            <person name="Martin F."/>
            <person name="Nordberg H.P."/>
            <person name="Cantor M.N."/>
            <person name="Hua S.X."/>
        </authorList>
    </citation>
    <scope>NUCLEOTIDE SEQUENCE [LARGE SCALE GENOMIC DNA]</scope>
    <source>
        <strain evidence="9">h7</strain>
    </source>
</reference>
<dbReference type="InterPro" id="IPR000407">
    <property type="entry name" value="GDA1_CD39_NTPase"/>
</dbReference>
<name>A0A0C3BYF0_HEBCY</name>
<dbReference type="Gene3D" id="3.30.420.150">
    <property type="entry name" value="Exopolyphosphatase. Domain 2"/>
    <property type="match status" value="1"/>
</dbReference>
<dbReference type="STRING" id="686832.A0A0C3BYF0"/>
<evidence type="ECO:0000256" key="2">
    <source>
        <dbReference type="ARBA" id="ARBA00009283"/>
    </source>
</evidence>
<dbReference type="EMBL" id="KN831800">
    <property type="protein sequence ID" value="KIM37069.1"/>
    <property type="molecule type" value="Genomic_DNA"/>
</dbReference>
<dbReference type="Pfam" id="PF01150">
    <property type="entry name" value="GDA1_CD39"/>
    <property type="match status" value="1"/>
</dbReference>
<organism evidence="8 9">
    <name type="scientific">Hebeloma cylindrosporum</name>
    <dbReference type="NCBI Taxonomy" id="76867"/>
    <lineage>
        <taxon>Eukaryota</taxon>
        <taxon>Fungi</taxon>
        <taxon>Dikarya</taxon>
        <taxon>Basidiomycota</taxon>
        <taxon>Agaricomycotina</taxon>
        <taxon>Agaricomycetes</taxon>
        <taxon>Agaricomycetidae</taxon>
        <taxon>Agaricales</taxon>
        <taxon>Agaricineae</taxon>
        <taxon>Hymenogastraceae</taxon>
        <taxon>Hebeloma</taxon>
    </lineage>
</organism>
<keyword evidence="7" id="KW-0067">ATP-binding</keyword>
<dbReference type="PANTHER" id="PTHR11782">
    <property type="entry name" value="ADENOSINE/GUANOSINE DIPHOSPHATASE"/>
    <property type="match status" value="1"/>
</dbReference>
<keyword evidence="7" id="KW-0547">Nucleotide-binding</keyword>
<dbReference type="OrthoDB" id="2959459at2759"/>
<dbReference type="GO" id="GO:0009134">
    <property type="term" value="P:nucleoside diphosphate catabolic process"/>
    <property type="evidence" value="ECO:0007669"/>
    <property type="project" value="TreeGrafter"/>
</dbReference>
<dbReference type="GO" id="GO:0000139">
    <property type="term" value="C:Golgi membrane"/>
    <property type="evidence" value="ECO:0007669"/>
    <property type="project" value="UniProtKB-SubCell"/>
</dbReference>
<protein>
    <recommendedName>
        <fullName evidence="5">guanosine-diphosphatase</fullName>
        <ecNumber evidence="5">3.6.1.42</ecNumber>
    </recommendedName>
</protein>
<keyword evidence="3" id="KW-0378">Hydrolase</keyword>
<dbReference type="EC" id="3.6.1.42" evidence="5"/>
<gene>
    <name evidence="8" type="ORF">M413DRAFT_13612</name>
</gene>
<feature type="active site" description="Proton acceptor" evidence="6">
    <location>
        <position position="153"/>
    </location>
</feature>
<proteinExistence type="inferred from homology"/>
<comment type="similarity">
    <text evidence="2">Belongs to the GDA1/CD39 NTPase family.</text>
</comment>
<evidence type="ECO:0000256" key="1">
    <source>
        <dbReference type="ARBA" id="ARBA00004323"/>
    </source>
</evidence>
<dbReference type="GO" id="GO:0005524">
    <property type="term" value="F:ATP binding"/>
    <property type="evidence" value="ECO:0007669"/>
    <property type="project" value="UniProtKB-KW"/>
</dbReference>
<comment type="subcellular location">
    <subcellularLocation>
        <location evidence="1">Golgi apparatus membrane</location>
        <topology evidence="1">Single-pass type II membrane protein</topology>
    </subcellularLocation>
</comment>
<dbReference type="GO" id="GO:0004382">
    <property type="term" value="F:GDP phosphatase activity"/>
    <property type="evidence" value="ECO:0007669"/>
    <property type="project" value="UniProtKB-EC"/>
</dbReference>
<sequence>MVAERFSNPYSPDAVIFDAGSSGTRPFIYRITRKVVDGDGKVLEPAHIVEVVNHNGKSFDTSPDTTGGLQDQKTDAAVAAHLGPLFTAVETVLARIIPALPAQYYLYATGGVRDRLTPEERGALHTRVTNYIERTRGIPKSQYTYKPIPGTEEAKYGWAAANRSQGRPYSAGYVEMGGATAQIAFPVKAEDYEAAARVVENVNLPTEEEMRKLFGNAPWAIPEVTASRQGHEPTLVRVLSLWAGDRRGNAEEIQRWAGDEGNPGDLAKLEGVVRLWGGDPAKVEEMVRRLAFQINGIARLEEVRNRVEMGNRAKLMEEVGPKRQKVFLASYPLGSVAGYKEYLEALFTGDTYRGEVVGGRTIFHDPSKRDGYSEAAPGYPDRNLRSRNAENLHYSESNLAKTFHLVGQAQAKLFPGAAITKPLDSTLRKLDFIGASNFWWTMCVALNAEGAFNLSTFHNYTKDSSKLTHAELQQMHPNAEAHMRRIYDNSVFTATWTLCVLRQAFGLPLMKTWDGEGRDISFTPYNGDGLDKNRFSWTLGTAVLLASPGLDDLEQCPVRAPAA</sequence>
<evidence type="ECO:0000256" key="6">
    <source>
        <dbReference type="PIRSR" id="PIRSR600407-1"/>
    </source>
</evidence>
<dbReference type="GO" id="GO:0045134">
    <property type="term" value="F:UDP phosphatase activity"/>
    <property type="evidence" value="ECO:0007669"/>
    <property type="project" value="TreeGrafter"/>
</dbReference>
<reference evidence="9" key="2">
    <citation type="submission" date="2015-01" db="EMBL/GenBank/DDBJ databases">
        <title>Evolutionary Origins and Diversification of the Mycorrhizal Mutualists.</title>
        <authorList>
            <consortium name="DOE Joint Genome Institute"/>
            <consortium name="Mycorrhizal Genomics Consortium"/>
            <person name="Kohler A."/>
            <person name="Kuo A."/>
            <person name="Nagy L.G."/>
            <person name="Floudas D."/>
            <person name="Copeland A."/>
            <person name="Barry K.W."/>
            <person name="Cichocki N."/>
            <person name="Veneault-Fourrey C."/>
            <person name="LaButti K."/>
            <person name="Lindquist E.A."/>
            <person name="Lipzen A."/>
            <person name="Lundell T."/>
            <person name="Morin E."/>
            <person name="Murat C."/>
            <person name="Riley R."/>
            <person name="Ohm R."/>
            <person name="Sun H."/>
            <person name="Tunlid A."/>
            <person name="Henrissat B."/>
            <person name="Grigoriev I.V."/>
            <person name="Hibbett D.S."/>
            <person name="Martin F."/>
        </authorList>
    </citation>
    <scope>NUCLEOTIDE SEQUENCE [LARGE SCALE GENOMIC DNA]</scope>
    <source>
        <strain evidence="9">h7</strain>
    </source>
</reference>
<evidence type="ECO:0000256" key="5">
    <source>
        <dbReference type="ARBA" id="ARBA00038903"/>
    </source>
</evidence>
<evidence type="ECO:0000313" key="8">
    <source>
        <dbReference type="EMBL" id="KIM37069.1"/>
    </source>
</evidence>
<evidence type="ECO:0000313" key="9">
    <source>
        <dbReference type="Proteomes" id="UP000053424"/>
    </source>
</evidence>
<dbReference type="HOGENOM" id="CLU_490057_0_0_1"/>
<keyword evidence="9" id="KW-1185">Reference proteome</keyword>
<comment type="function">
    <text evidence="4">After transfer of sugars to endogenous macromolecular acceptors, the enzyme converts nucleoside diphosphates to nucleoside monophosphates which in turn exit the Golgi lumen in a coupled antiporter reaction, allowing entry of additional nucleotide sugar from the cytosol.</text>
</comment>
<evidence type="ECO:0000256" key="7">
    <source>
        <dbReference type="PIRSR" id="PIRSR600407-2"/>
    </source>
</evidence>
<accession>A0A0C3BYF0</accession>
<feature type="binding site" evidence="7">
    <location>
        <begin position="178"/>
        <end position="182"/>
    </location>
    <ligand>
        <name>ATP</name>
        <dbReference type="ChEBI" id="CHEBI:30616"/>
    </ligand>
</feature>
<dbReference type="Proteomes" id="UP000053424">
    <property type="component" value="Unassembled WGS sequence"/>
</dbReference>
<dbReference type="AlphaFoldDB" id="A0A0C3BYF0"/>
<dbReference type="PANTHER" id="PTHR11782:SF83">
    <property type="entry name" value="GUANOSINE-DIPHOSPHATASE"/>
    <property type="match status" value="1"/>
</dbReference>
<dbReference type="GO" id="GO:0017111">
    <property type="term" value="F:ribonucleoside triphosphate phosphatase activity"/>
    <property type="evidence" value="ECO:0007669"/>
    <property type="project" value="TreeGrafter"/>
</dbReference>
<dbReference type="Gene3D" id="3.30.420.40">
    <property type="match status" value="1"/>
</dbReference>
<evidence type="ECO:0000256" key="3">
    <source>
        <dbReference type="ARBA" id="ARBA00022801"/>
    </source>
</evidence>
<evidence type="ECO:0000256" key="4">
    <source>
        <dbReference type="ARBA" id="ARBA00037742"/>
    </source>
</evidence>